<keyword evidence="4" id="KW-1185">Reference proteome</keyword>
<keyword evidence="2" id="KW-1133">Transmembrane helix</keyword>
<keyword evidence="2" id="KW-0812">Transmembrane</keyword>
<protein>
    <recommendedName>
        <fullName evidence="5">Phosphatidate cytidylyltransferase</fullName>
    </recommendedName>
</protein>
<feature type="coiled-coil region" evidence="1">
    <location>
        <begin position="96"/>
        <end position="123"/>
    </location>
</feature>
<dbReference type="EMBL" id="CP002100">
    <property type="protein sequence ID" value="ADN51121.1"/>
    <property type="molecule type" value="Genomic_DNA"/>
</dbReference>
<feature type="transmembrane region" description="Helical" evidence="2">
    <location>
        <begin position="38"/>
        <end position="59"/>
    </location>
</feature>
<evidence type="ECO:0000313" key="4">
    <source>
        <dbReference type="Proteomes" id="UP000006681"/>
    </source>
</evidence>
<dbReference type="Proteomes" id="UP000006681">
    <property type="component" value="Chromosome"/>
</dbReference>
<evidence type="ECO:0008006" key="5">
    <source>
        <dbReference type="Google" id="ProtNLM"/>
    </source>
</evidence>
<dbReference type="HOGENOM" id="CLU_1232825_0_0_2"/>
<reference evidence="4" key="2">
    <citation type="journal article" date="2010" name="Stand. Genomic Sci.">
        <title>Complete genome sequence of Vulcanisaeta distributa type strain (IC-017T).</title>
        <authorList>
            <person name="Mavromatis K."/>
            <person name="Sikorski J."/>
            <person name="Pabst E."/>
            <person name="Teshima H."/>
            <person name="Lapidus A."/>
            <person name="Lucas S."/>
            <person name="Nolan M."/>
            <person name="Glavina Del Rio T."/>
            <person name="Cheng J."/>
            <person name="Bruce D."/>
            <person name="Goodwin L."/>
            <person name="Pitluck S."/>
            <person name="Liolios K."/>
            <person name="Ivanova N."/>
            <person name="Mikhailova N."/>
            <person name="Pati A."/>
            <person name="Chen A."/>
            <person name="Palaniappan K."/>
            <person name="Land M."/>
            <person name="Hauser L."/>
            <person name="Chang Y."/>
            <person name="Jeffries C."/>
            <person name="Rohde M."/>
            <person name="Spring S."/>
            <person name="Goker M."/>
            <person name="Wirth R."/>
            <person name="Woyke T."/>
            <person name="Bristow J."/>
            <person name="Eisen J."/>
            <person name="Markowitz V."/>
            <person name="Hugenholtz P."/>
            <person name="Klenk H."/>
            <person name="Kyrpides N."/>
        </authorList>
    </citation>
    <scope>NUCLEOTIDE SEQUENCE [LARGE SCALE GENOMIC DNA]</scope>
    <source>
        <strain evidence="4">DSM 14429 / JCM 11212 / NBRC 100878 / IC-017</strain>
    </source>
</reference>
<feature type="transmembrane region" description="Helical" evidence="2">
    <location>
        <begin position="191"/>
        <end position="218"/>
    </location>
</feature>
<dbReference type="RefSeq" id="WP_013336846.1">
    <property type="nucleotide sequence ID" value="NC_014537.1"/>
</dbReference>
<evidence type="ECO:0000256" key="1">
    <source>
        <dbReference type="SAM" id="Coils"/>
    </source>
</evidence>
<feature type="transmembrane region" description="Helical" evidence="2">
    <location>
        <begin position="125"/>
        <end position="143"/>
    </location>
</feature>
<keyword evidence="1" id="KW-0175">Coiled coil</keyword>
<feature type="transmembrane region" description="Helical" evidence="2">
    <location>
        <begin position="149"/>
        <end position="170"/>
    </location>
</feature>
<reference evidence="3 4" key="1">
    <citation type="journal article" date="2010" name="Stand. Genomic Sci.">
        <title>Complete genome sequence of Vulcanisaeta distributa type strain (IC-017).</title>
        <authorList>
            <person name="Mavromatis K."/>
            <person name="Sikorski J."/>
            <person name="Pabst E."/>
            <person name="Teshima H."/>
            <person name="Lapidus A."/>
            <person name="Lucas S."/>
            <person name="Nolan M."/>
            <person name="Glavina Del Rio T."/>
            <person name="Cheng J.F."/>
            <person name="Bruce D."/>
            <person name="Goodwin L."/>
            <person name="Pitluck S."/>
            <person name="Liolios K."/>
            <person name="Ivanova N."/>
            <person name="Mikhailova N."/>
            <person name="Pati A."/>
            <person name="Chen A."/>
            <person name="Palaniappan K."/>
            <person name="Land M."/>
            <person name="Hauser L."/>
            <person name="Chang Y.J."/>
            <person name="Jeffries C.D."/>
            <person name="Rohde M."/>
            <person name="Spring S."/>
            <person name="Goker M."/>
            <person name="Wirth R."/>
            <person name="Woyke T."/>
            <person name="Bristow J."/>
            <person name="Eisen J.A."/>
            <person name="Markowitz V."/>
            <person name="Hugenholtz P."/>
            <person name="Klenk H.P."/>
            <person name="Kyrpides N.C."/>
        </authorList>
    </citation>
    <scope>NUCLEOTIDE SEQUENCE [LARGE SCALE GENOMIC DNA]</scope>
    <source>
        <strain evidence="4">DSM 14429 / JCM 11212 / NBRC 100878 / IC-017</strain>
    </source>
</reference>
<accession>E1QUK2</accession>
<evidence type="ECO:0000256" key="2">
    <source>
        <dbReference type="SAM" id="Phobius"/>
    </source>
</evidence>
<feature type="transmembrane region" description="Helical" evidence="2">
    <location>
        <begin position="12"/>
        <end position="32"/>
    </location>
</feature>
<sequence>MLTLSRIEQLKAMALRKLIHVALSIFLIIPFIVNLKTYGISTTLYFTLITLGVSVIYVIQVKRPIITIVLLDALTSARRSILQQITKSPIGSAIPIDTLDDGLMKLEKTVKELLESVERDYERRGGYLGILMGAIGVLISQLLTGNYVIYGIMSVIVYDTMSAIGGILLGRVRLPFSNATMEGTLVGMASLATVLFLFTNQLIGSLAVTVVAALAEAYGMEDNLAIPITTSLMAMALRLPVIT</sequence>
<keyword evidence="2" id="KW-0472">Membrane</keyword>
<dbReference type="KEGG" id="vdi:Vdis_1747"/>
<proteinExistence type="predicted"/>
<dbReference type="GeneID" id="9752690"/>
<name>E1QUK2_VULDI</name>
<organism evidence="3 4">
    <name type="scientific">Vulcanisaeta distributa (strain DSM 14429 / JCM 11212 / NBRC 100878 / IC-017)</name>
    <dbReference type="NCBI Taxonomy" id="572478"/>
    <lineage>
        <taxon>Archaea</taxon>
        <taxon>Thermoproteota</taxon>
        <taxon>Thermoprotei</taxon>
        <taxon>Thermoproteales</taxon>
        <taxon>Thermoproteaceae</taxon>
        <taxon>Vulcanisaeta</taxon>
    </lineage>
</organism>
<feature type="transmembrane region" description="Helical" evidence="2">
    <location>
        <begin position="224"/>
        <end position="241"/>
    </location>
</feature>
<dbReference type="eggNOG" id="arCOG01882">
    <property type="taxonomic scope" value="Archaea"/>
</dbReference>
<gene>
    <name evidence="3" type="ordered locus">Vdis_1747</name>
</gene>
<dbReference type="AlphaFoldDB" id="E1QUK2"/>
<dbReference type="STRING" id="572478.Vdis_1747"/>
<evidence type="ECO:0000313" key="3">
    <source>
        <dbReference type="EMBL" id="ADN51121.1"/>
    </source>
</evidence>